<dbReference type="InterPro" id="IPR041489">
    <property type="entry name" value="PDZ_6"/>
</dbReference>
<dbReference type="GO" id="GO:0008236">
    <property type="term" value="F:serine-type peptidase activity"/>
    <property type="evidence" value="ECO:0007669"/>
    <property type="project" value="UniProtKB-KW"/>
</dbReference>
<dbReference type="Gene3D" id="3.30.750.44">
    <property type="match status" value="1"/>
</dbReference>
<dbReference type="InterPro" id="IPR029045">
    <property type="entry name" value="ClpP/crotonase-like_dom_sf"/>
</dbReference>
<evidence type="ECO:0000256" key="2">
    <source>
        <dbReference type="ARBA" id="ARBA00022670"/>
    </source>
</evidence>
<evidence type="ECO:0000259" key="5">
    <source>
        <dbReference type="PROSITE" id="PS50106"/>
    </source>
</evidence>
<dbReference type="PROSITE" id="PS50106">
    <property type="entry name" value="PDZ"/>
    <property type="match status" value="1"/>
</dbReference>
<sequence>MNRAWWRTLLIVLLIAGLAGAFSAGLYLGDRQRPAITKIDELFNKEAGKPVGVDFAPFWKAWEVIDEKYVNGNATTTASSSAETVMTEKRVWGAITGLVDSLDDPYSVFLPPTEKKSFEEEIQGNFGGVGIELGVRDKALQVISALPETPAKQAGMRSGDIIVGINDESAVNLDIGEAIGQIRDIPTIETEMLPGRVFIIKLFNFGATSQDLFRRALREFAVAKTDKLIIDLRGNPGGYLDAAVGIASWFLPVDKTVAIESRGRSEKPKIYQSRGYNVFTDNLKLVILVDRGSASASEILAGALAEHGKATLVGEKTFGKGSVQELIPITADTSLKITIARWLTPNGVSISHEGLTPEILVKVDETAKGDQTGTNDPFVKKAIEILTAKP</sequence>
<reference evidence="6 7" key="1">
    <citation type="journal article" date="2015" name="Nature">
        <title>rRNA introns, odd ribosomes, and small enigmatic genomes across a large radiation of phyla.</title>
        <authorList>
            <person name="Brown C.T."/>
            <person name="Hug L.A."/>
            <person name="Thomas B.C."/>
            <person name="Sharon I."/>
            <person name="Castelle C.J."/>
            <person name="Singh A."/>
            <person name="Wilkins M.J."/>
            <person name="Williams K.H."/>
            <person name="Banfield J.F."/>
        </authorList>
    </citation>
    <scope>NUCLEOTIDE SEQUENCE [LARGE SCALE GENOMIC DNA]</scope>
</reference>
<dbReference type="GO" id="GO:0006508">
    <property type="term" value="P:proteolysis"/>
    <property type="evidence" value="ECO:0007669"/>
    <property type="project" value="UniProtKB-KW"/>
</dbReference>
<evidence type="ECO:0000256" key="4">
    <source>
        <dbReference type="ARBA" id="ARBA00022825"/>
    </source>
</evidence>
<evidence type="ECO:0000313" key="6">
    <source>
        <dbReference type="EMBL" id="KKW34744.1"/>
    </source>
</evidence>
<comment type="similarity">
    <text evidence="1">Belongs to the peptidase S41A family.</text>
</comment>
<dbReference type="AlphaFoldDB" id="A0A0G2APS3"/>
<dbReference type="Gene3D" id="2.30.42.10">
    <property type="match status" value="1"/>
</dbReference>
<dbReference type="SMART" id="SM00228">
    <property type="entry name" value="PDZ"/>
    <property type="match status" value="1"/>
</dbReference>
<dbReference type="PATRIC" id="fig|1618650.3.peg.598"/>
<dbReference type="InterPro" id="IPR036034">
    <property type="entry name" value="PDZ_sf"/>
</dbReference>
<accession>A0A0G2APS3</accession>
<dbReference type="PANTHER" id="PTHR32060">
    <property type="entry name" value="TAIL-SPECIFIC PROTEASE"/>
    <property type="match status" value="1"/>
</dbReference>
<feature type="domain" description="PDZ" evidence="5">
    <location>
        <begin position="115"/>
        <end position="184"/>
    </location>
</feature>
<dbReference type="InterPro" id="IPR004447">
    <property type="entry name" value="Peptidase_S41A"/>
</dbReference>
<keyword evidence="4" id="KW-0720">Serine protease</keyword>
<gene>
    <name evidence="6" type="ORF">UY81_C0063G0003</name>
</gene>
<keyword evidence="2 6" id="KW-0645">Protease</keyword>
<dbReference type="CDD" id="cd07560">
    <property type="entry name" value="Peptidase_S41_CPP"/>
    <property type="match status" value="1"/>
</dbReference>
<dbReference type="Gene3D" id="3.90.226.10">
    <property type="entry name" value="2-enoyl-CoA Hydratase, Chain A, domain 1"/>
    <property type="match status" value="1"/>
</dbReference>
<dbReference type="Proteomes" id="UP000034290">
    <property type="component" value="Unassembled WGS sequence"/>
</dbReference>
<dbReference type="PANTHER" id="PTHR32060:SF22">
    <property type="entry name" value="CARBOXYL-TERMINAL-PROCESSING PEPTIDASE 3, CHLOROPLASTIC"/>
    <property type="match status" value="1"/>
</dbReference>
<organism evidence="6 7">
    <name type="scientific">Candidatus Giovannonibacteria bacterium GW2011_GWA2_53_7</name>
    <dbReference type="NCBI Taxonomy" id="1618650"/>
    <lineage>
        <taxon>Bacteria</taxon>
        <taxon>Candidatus Giovannoniibacteriota</taxon>
    </lineage>
</organism>
<dbReference type="InterPro" id="IPR001478">
    <property type="entry name" value="PDZ"/>
</dbReference>
<dbReference type="Pfam" id="PF17820">
    <property type="entry name" value="PDZ_6"/>
    <property type="match status" value="1"/>
</dbReference>
<dbReference type="GO" id="GO:0007165">
    <property type="term" value="P:signal transduction"/>
    <property type="evidence" value="ECO:0007669"/>
    <property type="project" value="TreeGrafter"/>
</dbReference>
<evidence type="ECO:0000313" key="7">
    <source>
        <dbReference type="Proteomes" id="UP000034290"/>
    </source>
</evidence>
<keyword evidence="3" id="KW-0378">Hydrolase</keyword>
<evidence type="ECO:0000256" key="1">
    <source>
        <dbReference type="ARBA" id="ARBA00009179"/>
    </source>
</evidence>
<dbReference type="GO" id="GO:0004175">
    <property type="term" value="F:endopeptidase activity"/>
    <property type="evidence" value="ECO:0007669"/>
    <property type="project" value="TreeGrafter"/>
</dbReference>
<dbReference type="SMART" id="SM00245">
    <property type="entry name" value="TSPc"/>
    <property type="match status" value="1"/>
</dbReference>
<dbReference type="SUPFAM" id="SSF52096">
    <property type="entry name" value="ClpP/crotonase"/>
    <property type="match status" value="1"/>
</dbReference>
<proteinExistence type="inferred from homology"/>
<comment type="caution">
    <text evidence="6">The sequence shown here is derived from an EMBL/GenBank/DDBJ whole genome shotgun (WGS) entry which is preliminary data.</text>
</comment>
<dbReference type="EMBL" id="LCRM01000063">
    <property type="protein sequence ID" value="KKW34744.1"/>
    <property type="molecule type" value="Genomic_DNA"/>
</dbReference>
<dbReference type="Pfam" id="PF03572">
    <property type="entry name" value="Peptidase_S41"/>
    <property type="match status" value="1"/>
</dbReference>
<name>A0A0G2APS3_9BACT</name>
<evidence type="ECO:0000256" key="3">
    <source>
        <dbReference type="ARBA" id="ARBA00022801"/>
    </source>
</evidence>
<dbReference type="InterPro" id="IPR005151">
    <property type="entry name" value="Tail-specific_protease"/>
</dbReference>
<protein>
    <submittedName>
        <fullName evidence="6">Carboxyl-terminal protease</fullName>
    </submittedName>
</protein>
<dbReference type="GO" id="GO:0030288">
    <property type="term" value="C:outer membrane-bounded periplasmic space"/>
    <property type="evidence" value="ECO:0007669"/>
    <property type="project" value="TreeGrafter"/>
</dbReference>
<dbReference type="SUPFAM" id="SSF50156">
    <property type="entry name" value="PDZ domain-like"/>
    <property type="match status" value="1"/>
</dbReference>